<accession>A0A1M6Q1R1</accession>
<proteinExistence type="predicted"/>
<dbReference type="EMBL" id="FRAE01000037">
    <property type="protein sequence ID" value="SHK14162.1"/>
    <property type="molecule type" value="Genomic_DNA"/>
</dbReference>
<dbReference type="RefSeq" id="WP_200773941.1">
    <property type="nucleotide sequence ID" value="NZ_FRAE01000037.1"/>
</dbReference>
<dbReference type="Proteomes" id="UP000242497">
    <property type="component" value="Unassembled WGS sequence"/>
</dbReference>
<sequence>MANIIIKSEERRKHEAYVLDSFKKKGCNVSRSDREAAECIAARSREVYKKLKKMEGEI</sequence>
<evidence type="ECO:0000313" key="1">
    <source>
        <dbReference type="EMBL" id="SHK14162.1"/>
    </source>
</evidence>
<dbReference type="AlphaFoldDB" id="A0A1M6Q1R1"/>
<reference evidence="2" key="1">
    <citation type="submission" date="2016-11" db="EMBL/GenBank/DDBJ databases">
        <authorList>
            <person name="Varghese N."/>
            <person name="Submissions S."/>
        </authorList>
    </citation>
    <scope>NUCLEOTIDE SEQUENCE [LARGE SCALE GENOMIC DNA]</scope>
    <source>
        <strain evidence="2">DSM 15518</strain>
    </source>
</reference>
<organism evidence="1 2">
    <name type="scientific">Tepidibacter formicigenes DSM 15518</name>
    <dbReference type="NCBI Taxonomy" id="1123349"/>
    <lineage>
        <taxon>Bacteria</taxon>
        <taxon>Bacillati</taxon>
        <taxon>Bacillota</taxon>
        <taxon>Clostridia</taxon>
        <taxon>Peptostreptococcales</taxon>
        <taxon>Peptostreptococcaceae</taxon>
        <taxon>Tepidibacter</taxon>
    </lineage>
</organism>
<protein>
    <submittedName>
        <fullName evidence="1">Uncharacterized protein</fullName>
    </submittedName>
</protein>
<dbReference type="STRING" id="1123349.SAMN02744037_01718"/>
<name>A0A1M6Q1R1_9FIRM</name>
<keyword evidence="2" id="KW-1185">Reference proteome</keyword>
<evidence type="ECO:0000313" key="2">
    <source>
        <dbReference type="Proteomes" id="UP000242497"/>
    </source>
</evidence>
<gene>
    <name evidence="1" type="ORF">SAMN02744037_01718</name>
</gene>